<protein>
    <recommendedName>
        <fullName evidence="6">Rieske domain-containing protein</fullName>
    </recommendedName>
</protein>
<keyword evidence="3" id="KW-0560">Oxidoreductase</keyword>
<organism evidence="7">
    <name type="scientific">marine metagenome</name>
    <dbReference type="NCBI Taxonomy" id="408172"/>
    <lineage>
        <taxon>unclassified sequences</taxon>
        <taxon>metagenomes</taxon>
        <taxon>ecological metagenomes</taxon>
    </lineage>
</organism>
<dbReference type="Pfam" id="PF00355">
    <property type="entry name" value="Rieske"/>
    <property type="match status" value="1"/>
</dbReference>
<dbReference type="PROSITE" id="PS00570">
    <property type="entry name" value="RING_HYDROXYL_ALPHA"/>
    <property type="match status" value="1"/>
</dbReference>
<dbReference type="PANTHER" id="PTHR21266:SF59">
    <property type="entry name" value="BLR4922 PROTEIN"/>
    <property type="match status" value="1"/>
</dbReference>
<dbReference type="InterPro" id="IPR017941">
    <property type="entry name" value="Rieske_2Fe-2S"/>
</dbReference>
<keyword evidence="4" id="KW-0408">Iron</keyword>
<dbReference type="GO" id="GO:0051537">
    <property type="term" value="F:2 iron, 2 sulfur cluster binding"/>
    <property type="evidence" value="ECO:0007669"/>
    <property type="project" value="UniProtKB-KW"/>
</dbReference>
<dbReference type="InterPro" id="IPR045623">
    <property type="entry name" value="LigXa_C"/>
</dbReference>
<keyword evidence="5" id="KW-0411">Iron-sulfur</keyword>
<dbReference type="Gene3D" id="3.90.380.10">
    <property type="entry name" value="Naphthalene 1,2-dioxygenase Alpha Subunit, Chain A, domain 1"/>
    <property type="match status" value="1"/>
</dbReference>
<name>A0A382S3S9_9ZZZZ</name>
<feature type="non-terminal residue" evidence="7">
    <location>
        <position position="238"/>
    </location>
</feature>
<dbReference type="InterPro" id="IPR050584">
    <property type="entry name" value="Cholesterol_7-desaturase"/>
</dbReference>
<dbReference type="InterPro" id="IPR036922">
    <property type="entry name" value="Rieske_2Fe-2S_sf"/>
</dbReference>
<dbReference type="AlphaFoldDB" id="A0A382S3S9"/>
<dbReference type="Gene3D" id="2.102.10.10">
    <property type="entry name" value="Rieske [2Fe-2S] iron-sulphur domain"/>
    <property type="match status" value="1"/>
</dbReference>
<dbReference type="PROSITE" id="PS51296">
    <property type="entry name" value="RIESKE"/>
    <property type="match status" value="1"/>
</dbReference>
<evidence type="ECO:0000256" key="2">
    <source>
        <dbReference type="ARBA" id="ARBA00022723"/>
    </source>
</evidence>
<reference evidence="7" key="1">
    <citation type="submission" date="2018-05" db="EMBL/GenBank/DDBJ databases">
        <authorList>
            <person name="Lanie J.A."/>
            <person name="Ng W.-L."/>
            <person name="Kazmierczak K.M."/>
            <person name="Andrzejewski T.M."/>
            <person name="Davidsen T.M."/>
            <person name="Wayne K.J."/>
            <person name="Tettelin H."/>
            <person name="Glass J.I."/>
            <person name="Rusch D."/>
            <person name="Podicherti R."/>
            <person name="Tsui H.-C.T."/>
            <person name="Winkler M.E."/>
        </authorList>
    </citation>
    <scope>NUCLEOTIDE SEQUENCE</scope>
</reference>
<evidence type="ECO:0000259" key="6">
    <source>
        <dbReference type="PROSITE" id="PS51296"/>
    </source>
</evidence>
<accession>A0A382S3S9</accession>
<dbReference type="CDD" id="cd03479">
    <property type="entry name" value="Rieske_RO_Alpha_PhDO_like"/>
    <property type="match status" value="1"/>
</dbReference>
<feature type="domain" description="Rieske" evidence="6">
    <location>
        <begin position="27"/>
        <end position="134"/>
    </location>
</feature>
<proteinExistence type="predicted"/>
<evidence type="ECO:0000256" key="3">
    <source>
        <dbReference type="ARBA" id="ARBA00023002"/>
    </source>
</evidence>
<evidence type="ECO:0000256" key="4">
    <source>
        <dbReference type="ARBA" id="ARBA00023004"/>
    </source>
</evidence>
<dbReference type="SUPFAM" id="SSF50022">
    <property type="entry name" value="ISP domain"/>
    <property type="match status" value="1"/>
</dbReference>
<evidence type="ECO:0000256" key="1">
    <source>
        <dbReference type="ARBA" id="ARBA00022714"/>
    </source>
</evidence>
<evidence type="ECO:0000313" key="7">
    <source>
        <dbReference type="EMBL" id="SVD04566.1"/>
    </source>
</evidence>
<evidence type="ECO:0000256" key="5">
    <source>
        <dbReference type="ARBA" id="ARBA00023014"/>
    </source>
</evidence>
<dbReference type="SUPFAM" id="SSF55961">
    <property type="entry name" value="Bet v1-like"/>
    <property type="match status" value="1"/>
</dbReference>
<sequence>MLSSENNDLLTLIEPGSIMGNLLRHFWMPALLEEELIEPDGAPVRLRLMGEDLVAFKDTEGRIGILDAYCAHRRANLYFGRNEECGLRCVYHGWKYDVTGQCVDMPSEPDDSRLANKIQIKSYPTVLRGGVIWVYMGPKEFTPEPPNFEWSTLPASQRYATKRLQQCNWAQAVEGGIDSSHISFLHSRSDKQPTTEVKVPRNKLHSQDRHPVFFIQETDFGLSIGARRNADNKNYYWR</sequence>
<gene>
    <name evidence="7" type="ORF">METZ01_LOCUS357420</name>
</gene>
<dbReference type="InterPro" id="IPR015881">
    <property type="entry name" value="ARHD_Rieske_2Fe_2S"/>
</dbReference>
<keyword evidence="2" id="KW-0479">Metal-binding</keyword>
<dbReference type="Pfam" id="PF19301">
    <property type="entry name" value="LigXa_C"/>
    <property type="match status" value="1"/>
</dbReference>
<dbReference type="EMBL" id="UINC01126225">
    <property type="protein sequence ID" value="SVD04566.1"/>
    <property type="molecule type" value="Genomic_DNA"/>
</dbReference>
<dbReference type="GO" id="GO:0016491">
    <property type="term" value="F:oxidoreductase activity"/>
    <property type="evidence" value="ECO:0007669"/>
    <property type="project" value="UniProtKB-KW"/>
</dbReference>
<keyword evidence="1" id="KW-0001">2Fe-2S</keyword>
<dbReference type="GO" id="GO:0005506">
    <property type="term" value="F:iron ion binding"/>
    <property type="evidence" value="ECO:0007669"/>
    <property type="project" value="InterPro"/>
</dbReference>
<dbReference type="PANTHER" id="PTHR21266">
    <property type="entry name" value="IRON-SULFUR DOMAIN CONTAINING PROTEIN"/>
    <property type="match status" value="1"/>
</dbReference>